<reference evidence="1" key="1">
    <citation type="submission" date="2013-10" db="EMBL/GenBank/DDBJ databases">
        <title>Genomic analysis of the causative agents of coccidiosis in chickens.</title>
        <authorList>
            <person name="Reid A.J."/>
            <person name="Blake D."/>
            <person name="Billington K."/>
            <person name="Browne H."/>
            <person name="Dunn M."/>
            <person name="Hung S."/>
            <person name="Kawahara F."/>
            <person name="Miranda-Saavedra D."/>
            <person name="Mourier T."/>
            <person name="Nagra H."/>
            <person name="Otto T.D."/>
            <person name="Rawlings N."/>
            <person name="Sanchez A."/>
            <person name="Sanders M."/>
            <person name="Subramaniam C."/>
            <person name="Tay Y."/>
            <person name="Dear P."/>
            <person name="Doerig C."/>
            <person name="Gruber A."/>
            <person name="Parkinson J."/>
            <person name="Shirley M."/>
            <person name="Wan K.L."/>
            <person name="Berriman M."/>
            <person name="Tomley F."/>
            <person name="Pain A."/>
        </authorList>
    </citation>
    <scope>NUCLEOTIDE SEQUENCE</scope>
    <source>
        <strain evidence="1">Houghton</strain>
    </source>
</reference>
<protein>
    <submittedName>
        <fullName evidence="1">Uncharacterized protein</fullName>
    </submittedName>
</protein>
<dbReference type="VEuPathDB" id="ToxoDB:EAH_00066060"/>
<dbReference type="RefSeq" id="XP_013248222.1">
    <property type="nucleotide sequence ID" value="XM_013392768.1"/>
</dbReference>
<accession>U6GQ46</accession>
<dbReference type="EMBL" id="HG672303">
    <property type="protein sequence ID" value="CDI82341.1"/>
    <property type="molecule type" value="Genomic_DNA"/>
</dbReference>
<proteinExistence type="predicted"/>
<reference evidence="1" key="2">
    <citation type="submission" date="2013-10" db="EMBL/GenBank/DDBJ databases">
        <authorList>
            <person name="Aslett M."/>
        </authorList>
    </citation>
    <scope>NUCLEOTIDE SEQUENCE</scope>
    <source>
        <strain evidence="1">Houghton</strain>
    </source>
</reference>
<sequence length="50" mass="5439">PADWNRAECRFDCGRLAVVVPPLPSGVCAAQLLQQQKHLTSIPIPVQGEE</sequence>
<evidence type="ECO:0000313" key="1">
    <source>
        <dbReference type="EMBL" id="CDI82341.1"/>
    </source>
</evidence>
<keyword evidence="2" id="KW-1185">Reference proteome</keyword>
<name>U6GQ46_EIMAC</name>
<feature type="non-terminal residue" evidence="1">
    <location>
        <position position="1"/>
    </location>
</feature>
<dbReference type="GeneID" id="25274676"/>
<evidence type="ECO:0000313" key="2">
    <source>
        <dbReference type="Proteomes" id="UP000018050"/>
    </source>
</evidence>
<organism evidence="1 2">
    <name type="scientific">Eimeria acervulina</name>
    <name type="common">Coccidian parasite</name>
    <dbReference type="NCBI Taxonomy" id="5801"/>
    <lineage>
        <taxon>Eukaryota</taxon>
        <taxon>Sar</taxon>
        <taxon>Alveolata</taxon>
        <taxon>Apicomplexa</taxon>
        <taxon>Conoidasida</taxon>
        <taxon>Coccidia</taxon>
        <taxon>Eucoccidiorida</taxon>
        <taxon>Eimeriorina</taxon>
        <taxon>Eimeriidae</taxon>
        <taxon>Eimeria</taxon>
    </lineage>
</organism>
<dbReference type="Proteomes" id="UP000018050">
    <property type="component" value="Unassembled WGS sequence"/>
</dbReference>
<dbReference type="AlphaFoldDB" id="U6GQ46"/>
<gene>
    <name evidence="1" type="ORF">EAH_00066060</name>
</gene>